<accession>A0ABR3DFG3</accession>
<evidence type="ECO:0000313" key="2">
    <source>
        <dbReference type="Proteomes" id="UP001451303"/>
    </source>
</evidence>
<comment type="caution">
    <text evidence="1">The sequence shown here is derived from an EMBL/GenBank/DDBJ whole genome shotgun (WGS) entry which is preliminary data.</text>
</comment>
<dbReference type="EMBL" id="JAVLET010000004">
    <property type="protein sequence ID" value="KAL0471117.1"/>
    <property type="molecule type" value="Genomic_DNA"/>
</dbReference>
<protein>
    <submittedName>
        <fullName evidence="1">Uncharacterized protein</fullName>
    </submittedName>
</protein>
<reference evidence="1 2" key="1">
    <citation type="submission" date="2023-09" db="EMBL/GenBank/DDBJ databases">
        <title>Multi-omics analysis of a traditional fermented food reveals byproduct-associated fungal strains for waste-to-food upcycling.</title>
        <authorList>
            <consortium name="Lawrence Berkeley National Laboratory"/>
            <person name="Rekdal V.M."/>
            <person name="Villalobos-Escobedo J.M."/>
            <person name="Rodriguez-Valeron N."/>
            <person name="Garcia M.O."/>
            <person name="Vasquez D.P."/>
            <person name="Damayanti I."/>
            <person name="Sorensen P.M."/>
            <person name="Baidoo E.E."/>
            <person name="De Carvalho A.C."/>
            <person name="Riley R."/>
            <person name="Lipzen A."/>
            <person name="He G."/>
            <person name="Yan M."/>
            <person name="Haridas S."/>
            <person name="Daum C."/>
            <person name="Yoshinaga Y."/>
            <person name="Ng V."/>
            <person name="Grigoriev I.V."/>
            <person name="Munk R."/>
            <person name="Nuraida L."/>
            <person name="Wijaya C.H."/>
            <person name="Morales P.-C."/>
            <person name="Keasling J.D."/>
        </authorList>
    </citation>
    <scope>NUCLEOTIDE SEQUENCE [LARGE SCALE GENOMIC DNA]</scope>
    <source>
        <strain evidence="1 2">FGSC 2613</strain>
    </source>
</reference>
<proteinExistence type="predicted"/>
<gene>
    <name evidence="1" type="ORF">QR685DRAFT_441238</name>
</gene>
<sequence length="49" mass="5873">LILNSRINTSIRIFPFFTIYKFNIELLITIIEKEARLGIPLLFTKKRTY</sequence>
<organism evidence="1 2">
    <name type="scientific">Neurospora intermedia</name>
    <dbReference type="NCBI Taxonomy" id="5142"/>
    <lineage>
        <taxon>Eukaryota</taxon>
        <taxon>Fungi</taxon>
        <taxon>Dikarya</taxon>
        <taxon>Ascomycota</taxon>
        <taxon>Pezizomycotina</taxon>
        <taxon>Sordariomycetes</taxon>
        <taxon>Sordariomycetidae</taxon>
        <taxon>Sordariales</taxon>
        <taxon>Sordariaceae</taxon>
        <taxon>Neurospora</taxon>
    </lineage>
</organism>
<evidence type="ECO:0000313" key="1">
    <source>
        <dbReference type="EMBL" id="KAL0471117.1"/>
    </source>
</evidence>
<feature type="non-terminal residue" evidence="1">
    <location>
        <position position="1"/>
    </location>
</feature>
<dbReference type="Proteomes" id="UP001451303">
    <property type="component" value="Unassembled WGS sequence"/>
</dbReference>
<name>A0ABR3DFG3_NEUIN</name>
<keyword evidence="2" id="KW-1185">Reference proteome</keyword>